<organism evidence="1 2">
    <name type="scientific">Rhabditophanes sp. KR3021</name>
    <dbReference type="NCBI Taxonomy" id="114890"/>
    <lineage>
        <taxon>Eukaryota</taxon>
        <taxon>Metazoa</taxon>
        <taxon>Ecdysozoa</taxon>
        <taxon>Nematoda</taxon>
        <taxon>Chromadorea</taxon>
        <taxon>Rhabditida</taxon>
        <taxon>Tylenchina</taxon>
        <taxon>Panagrolaimomorpha</taxon>
        <taxon>Strongyloidoidea</taxon>
        <taxon>Alloionematidae</taxon>
        <taxon>Rhabditophanes</taxon>
    </lineage>
</organism>
<evidence type="ECO:0000313" key="2">
    <source>
        <dbReference type="WBParaSite" id="RSKR_0000227100.1"/>
    </source>
</evidence>
<protein>
    <submittedName>
        <fullName evidence="2">DUF659 domain-containing protein</fullName>
    </submittedName>
</protein>
<evidence type="ECO:0000313" key="1">
    <source>
        <dbReference type="Proteomes" id="UP000095286"/>
    </source>
</evidence>
<proteinExistence type="predicted"/>
<dbReference type="WBParaSite" id="RSKR_0000227100.1">
    <property type="protein sequence ID" value="RSKR_0000227100.1"/>
    <property type="gene ID" value="RSKR_0000227100"/>
</dbReference>
<name>A0AC35TMF1_9BILA</name>
<dbReference type="Proteomes" id="UP000095286">
    <property type="component" value="Unplaced"/>
</dbReference>
<accession>A0AC35TMF1</accession>
<sequence length="506" mass="58571">MESFTYNTLMAAKKKTNAIKDRQYIGSEEPLTFSNQQHHFHYDLSANDLRKSSTIKPTVTNEESNECVFRFWVYRTIGGTDYQFLGMIDRSQLDEEEKKLTNDSLFEKYGIRSPMTEEQIRHRRMLNNTEIVYRLASDEKMYDAYDGSPPLILKGDFDGDEIKKLRRDHAQMYGTKENMFQPYAKVCITKIAGSGDKYKMQSYNVSDKNKNSSKCPSTNIIKKYLILEGITRRCLDDDGDPEGEEFTLFMDDGSYSAKTADMIDRFRKEQYNAMNVASSTASSEDHERMFKYHSSAPLSAFTSVKQHRRILKSNRKHTSKKEPAVITVPAIASEPESVIEEPENVLPPAIEKLLVEVIKPEIKREIGKKKWTLAVDITQKKEWGNMLENIAEAVFLRIMTDDSLNKKLYEPLLDQLFLKPDIKKFIPKLFATQRIKDWDRVEKVPSNAKGRTDNLEEEMRNVSISNKEADPVLKPQTEMDISFYDRMFAPPEKVLELIRNANNKEN</sequence>
<reference evidence="2" key="1">
    <citation type="submission" date="2016-11" db="UniProtKB">
        <authorList>
            <consortium name="WormBaseParasite"/>
        </authorList>
    </citation>
    <scope>IDENTIFICATION</scope>
    <source>
        <strain evidence="2">KR3021</strain>
    </source>
</reference>